<dbReference type="Gene3D" id="3.30.70.940">
    <property type="entry name" value="NusG, N-terminal domain"/>
    <property type="match status" value="1"/>
</dbReference>
<keyword evidence="1" id="KW-0804">Transcription</keyword>
<dbReference type="SUPFAM" id="SSF82679">
    <property type="entry name" value="N-utilization substance G protein NusG, N-terminal domain"/>
    <property type="match status" value="1"/>
</dbReference>
<comment type="caution">
    <text evidence="3">The sequence shown here is derived from an EMBL/GenBank/DDBJ whole genome shotgun (WGS) entry which is preliminary data.</text>
</comment>
<dbReference type="NCBIfam" id="NF033644">
    <property type="entry name" value="antiterm_UpxY"/>
    <property type="match status" value="1"/>
</dbReference>
<name>A0ABT1MFL4_9BACT</name>
<dbReference type="InterPro" id="IPR008991">
    <property type="entry name" value="Translation_prot_SH3-like_sf"/>
</dbReference>
<accession>A0ABT1MFL4</accession>
<evidence type="ECO:0000313" key="3">
    <source>
        <dbReference type="EMBL" id="MCP9611144.1"/>
    </source>
</evidence>
<reference evidence="3 4" key="1">
    <citation type="submission" date="2022-07" db="EMBL/GenBank/DDBJ databases">
        <title>Fecal culturing of patients with breast cancer.</title>
        <authorList>
            <person name="Teng N.M.Y."/>
            <person name="Kiu R."/>
            <person name="Evans R."/>
            <person name="Baker D.J."/>
            <person name="Zenner C."/>
            <person name="Robinson S.D."/>
            <person name="Hall L.J."/>
        </authorList>
    </citation>
    <scope>NUCLEOTIDE SEQUENCE [LARGE SCALE GENOMIC DNA]</scope>
    <source>
        <strain evidence="3 4">LH1063</strain>
    </source>
</reference>
<dbReference type="Proteomes" id="UP001205603">
    <property type="component" value="Unassembled WGS sequence"/>
</dbReference>
<organism evidence="3 4">
    <name type="scientific">Coprobacter tertius</name>
    <dbReference type="NCBI Taxonomy" id="2944915"/>
    <lineage>
        <taxon>Bacteria</taxon>
        <taxon>Pseudomonadati</taxon>
        <taxon>Bacteroidota</taxon>
        <taxon>Bacteroidia</taxon>
        <taxon>Bacteroidales</taxon>
        <taxon>Barnesiellaceae</taxon>
        <taxon>Coprobacter</taxon>
    </lineage>
</organism>
<dbReference type="Pfam" id="PF02357">
    <property type="entry name" value="NusG"/>
    <property type="match status" value="1"/>
</dbReference>
<dbReference type="RefSeq" id="WP_255025810.1">
    <property type="nucleotide sequence ID" value="NZ_JANDHW010000002.1"/>
</dbReference>
<dbReference type="InterPro" id="IPR036735">
    <property type="entry name" value="NGN_dom_sf"/>
</dbReference>
<evidence type="ECO:0000313" key="4">
    <source>
        <dbReference type="Proteomes" id="UP001205603"/>
    </source>
</evidence>
<sequence>MVQSSEIFWFPLRVTYSREMKFKEYLDSVGIENFVPMHYEDREINGQKHRKLVPVIHNLIFVHAAKSDIDIIKSDTLSAFPIRYIMKYKSSEPLVIPDRQMQDFIAVAGTYDEQLMYLTPTEVSVKKGDRVRIKGGIWEGVEGRFVRIKRGLRVVVAIEGVMAVATASLHPSLVEVIERM</sequence>
<dbReference type="SUPFAM" id="SSF50104">
    <property type="entry name" value="Translation proteins SH3-like domain"/>
    <property type="match status" value="1"/>
</dbReference>
<gene>
    <name evidence="3" type="ORF">NMU02_03430</name>
</gene>
<dbReference type="InterPro" id="IPR006645">
    <property type="entry name" value="NGN-like_dom"/>
</dbReference>
<dbReference type="EMBL" id="JANDHW010000002">
    <property type="protein sequence ID" value="MCP9611144.1"/>
    <property type="molecule type" value="Genomic_DNA"/>
</dbReference>
<feature type="domain" description="NusG-like N-terminal" evidence="2">
    <location>
        <begin position="9"/>
        <end position="104"/>
    </location>
</feature>
<proteinExistence type="predicted"/>
<keyword evidence="4" id="KW-1185">Reference proteome</keyword>
<evidence type="ECO:0000256" key="1">
    <source>
        <dbReference type="ARBA" id="ARBA00023163"/>
    </source>
</evidence>
<dbReference type="CDD" id="cd09895">
    <property type="entry name" value="NGN_SP_UpxY"/>
    <property type="match status" value="1"/>
</dbReference>
<protein>
    <submittedName>
        <fullName evidence="3">UpxY family transcription antiterminator</fullName>
    </submittedName>
</protein>
<evidence type="ECO:0000259" key="2">
    <source>
        <dbReference type="Pfam" id="PF02357"/>
    </source>
</evidence>